<feature type="non-terminal residue" evidence="2">
    <location>
        <position position="1"/>
    </location>
</feature>
<accession>F9D5A4</accession>
<evidence type="ECO:0000313" key="2">
    <source>
        <dbReference type="EMBL" id="EGQ13214.1"/>
    </source>
</evidence>
<evidence type="ECO:0000256" key="1">
    <source>
        <dbReference type="SAM" id="MobiDB-lite"/>
    </source>
</evidence>
<dbReference type="AlphaFoldDB" id="F9D5A4"/>
<feature type="region of interest" description="Disordered" evidence="1">
    <location>
        <begin position="28"/>
        <end position="55"/>
    </location>
</feature>
<protein>
    <submittedName>
        <fullName evidence="2">Uncharacterized protein</fullName>
    </submittedName>
</protein>
<proteinExistence type="predicted"/>
<feature type="compositionally biased region" description="Basic and acidic residues" evidence="1">
    <location>
        <begin position="39"/>
        <end position="50"/>
    </location>
</feature>
<dbReference type="EMBL" id="AFPW01000034">
    <property type="protein sequence ID" value="EGQ13214.1"/>
    <property type="molecule type" value="Genomic_DNA"/>
</dbReference>
<comment type="caution">
    <text evidence="2">The sequence shown here is derived from an EMBL/GenBank/DDBJ whole genome shotgun (WGS) entry which is preliminary data.</text>
</comment>
<dbReference type="Proteomes" id="UP000007820">
    <property type="component" value="Unassembled WGS sequence"/>
</dbReference>
<gene>
    <name evidence="2" type="ORF">HMPREF9136_2032</name>
</gene>
<evidence type="ECO:0000313" key="3">
    <source>
        <dbReference type="Proteomes" id="UP000007820"/>
    </source>
</evidence>
<sequence>IARPLRRNHDAVTVQTYGRYGAIARPLRRRAKRLTGSSAKEEERKRERERHCRRARPPCRPLRRALAACR</sequence>
<reference evidence="2 3" key="1">
    <citation type="submission" date="2011-04" db="EMBL/GenBank/DDBJ databases">
        <authorList>
            <person name="Muzny D."/>
            <person name="Qin X."/>
            <person name="Deng J."/>
            <person name="Jiang H."/>
            <person name="Liu Y."/>
            <person name="Qu J."/>
            <person name="Song X.-Z."/>
            <person name="Zhang L."/>
            <person name="Thornton R."/>
            <person name="Coyle M."/>
            <person name="Francisco L."/>
            <person name="Jackson L."/>
            <person name="Javaid M."/>
            <person name="Korchina V."/>
            <person name="Kovar C."/>
            <person name="Mata R."/>
            <person name="Mathew T."/>
            <person name="Ngo R."/>
            <person name="Nguyen L."/>
            <person name="Nguyen N."/>
            <person name="Okwuonu G."/>
            <person name="Ongeri F."/>
            <person name="Pham C."/>
            <person name="Simmons D."/>
            <person name="Wilczek-Boney K."/>
            <person name="Hale W."/>
            <person name="Jakkamsetti A."/>
            <person name="Pham P."/>
            <person name="Ruth R."/>
            <person name="San Lucas F."/>
            <person name="Warren J."/>
            <person name="Zhang J."/>
            <person name="Zhao Z."/>
            <person name="Zhou C."/>
            <person name="Zhu D."/>
            <person name="Lee S."/>
            <person name="Bess C."/>
            <person name="Blankenburg K."/>
            <person name="Forbes L."/>
            <person name="Fu Q."/>
            <person name="Gubbala S."/>
            <person name="Hirani K."/>
            <person name="Jayaseelan J.C."/>
            <person name="Lara F."/>
            <person name="Munidasa M."/>
            <person name="Palculict T."/>
            <person name="Patil S."/>
            <person name="Pu L.-L."/>
            <person name="Saada N."/>
            <person name="Tang L."/>
            <person name="Weissenberger G."/>
            <person name="Zhu Y."/>
            <person name="Hemphill L."/>
            <person name="Shang Y."/>
            <person name="Youmans B."/>
            <person name="Ayvaz T."/>
            <person name="Ross M."/>
            <person name="Santibanez J."/>
            <person name="Aqrawi P."/>
            <person name="Gross S."/>
            <person name="Joshi V."/>
            <person name="Fowler G."/>
            <person name="Nazareth L."/>
            <person name="Reid J."/>
            <person name="Worley K."/>
            <person name="Petrosino J."/>
            <person name="Highlander S."/>
            <person name="Gibbs R."/>
        </authorList>
    </citation>
    <scope>NUCLEOTIDE SEQUENCE [LARGE SCALE GENOMIC DNA]</scope>
    <source>
        <strain evidence="2 3">DSM 3688</strain>
    </source>
</reference>
<organism evidence="2 3">
    <name type="scientific">Prevotella dentalis (strain ATCC 49559 / DSM 3688 / JCM 13448 / NCTC 12043 / ES 2772)</name>
    <name type="common">Mitsuokella dentalis</name>
    <dbReference type="NCBI Taxonomy" id="908937"/>
    <lineage>
        <taxon>Bacteria</taxon>
        <taxon>Pseudomonadati</taxon>
        <taxon>Bacteroidota</taxon>
        <taxon>Bacteroidia</taxon>
        <taxon>Bacteroidales</taxon>
        <taxon>Prevotellaceae</taxon>
        <taxon>Prevotella</taxon>
    </lineage>
</organism>
<name>F9D5A4_PREDD</name>